<proteinExistence type="predicted"/>
<keyword evidence="1" id="KW-0805">Transcription regulation</keyword>
<feature type="DNA-binding region" description="H-T-H motif" evidence="4">
    <location>
        <begin position="32"/>
        <end position="51"/>
    </location>
</feature>
<dbReference type="InterPro" id="IPR001647">
    <property type="entry name" value="HTH_TetR"/>
</dbReference>
<dbReference type="SUPFAM" id="SSF48498">
    <property type="entry name" value="Tetracyclin repressor-like, C-terminal domain"/>
    <property type="match status" value="1"/>
</dbReference>
<keyword evidence="3" id="KW-0804">Transcription</keyword>
<keyword evidence="7" id="KW-1185">Reference proteome</keyword>
<protein>
    <submittedName>
        <fullName evidence="6">TetR family transcriptional regulator</fullName>
    </submittedName>
</protein>
<dbReference type="InterPro" id="IPR009057">
    <property type="entry name" value="Homeodomain-like_sf"/>
</dbReference>
<evidence type="ECO:0000259" key="5">
    <source>
        <dbReference type="PROSITE" id="PS50977"/>
    </source>
</evidence>
<evidence type="ECO:0000256" key="2">
    <source>
        <dbReference type="ARBA" id="ARBA00023125"/>
    </source>
</evidence>
<evidence type="ECO:0000256" key="3">
    <source>
        <dbReference type="ARBA" id="ARBA00023163"/>
    </source>
</evidence>
<dbReference type="Pfam" id="PF17935">
    <property type="entry name" value="TetR_C_27"/>
    <property type="match status" value="1"/>
</dbReference>
<dbReference type="PROSITE" id="PS50977">
    <property type="entry name" value="HTH_TETR_2"/>
    <property type="match status" value="1"/>
</dbReference>
<dbReference type="SUPFAM" id="SSF46689">
    <property type="entry name" value="Homeodomain-like"/>
    <property type="match status" value="1"/>
</dbReference>
<accession>A0ABT8T2F0</accession>
<sequence>MRRPRRKAEDTREEILLAAEEQFRARGVSGCSIAHIAHALSMSPANVFKHFHSKLALADAICDRQITRIMGRLEDGGAPAPPPERLALVVRQLMETHLQNLRENPYMFEMIFVMREQSFTSAGRYKEKIEHLFVEVISEGVAAGIYHCTDLQKCARTAATAFVGVLHPVFIVNMSENELSQRRDELVDLVNAALQNPLAR</sequence>
<dbReference type="Pfam" id="PF00440">
    <property type="entry name" value="TetR_N"/>
    <property type="match status" value="1"/>
</dbReference>
<reference evidence="6" key="2">
    <citation type="submission" date="2023-07" db="EMBL/GenBank/DDBJ databases">
        <authorList>
            <person name="Sun H."/>
        </authorList>
    </citation>
    <scope>NUCLEOTIDE SEQUENCE</scope>
    <source>
        <strain evidence="6">05753</strain>
    </source>
</reference>
<evidence type="ECO:0000256" key="1">
    <source>
        <dbReference type="ARBA" id="ARBA00023015"/>
    </source>
</evidence>
<reference evidence="6" key="1">
    <citation type="journal article" date="2015" name="Int. J. Syst. Evol. Microbiol.">
        <title>Rhizobium oryzicola sp. nov., potential plant-growth-promoting endophytic bacteria isolated from rice roots.</title>
        <authorList>
            <person name="Zhang X.X."/>
            <person name="Gao J.S."/>
            <person name="Cao Y.H."/>
            <person name="Sheirdil R.A."/>
            <person name="Wang X.C."/>
            <person name="Zhang L."/>
        </authorList>
    </citation>
    <scope>NUCLEOTIDE SEQUENCE</scope>
    <source>
        <strain evidence="6">05753</strain>
    </source>
</reference>
<gene>
    <name evidence="6" type="ORF">Q2T52_22320</name>
</gene>
<feature type="domain" description="HTH tetR-type" evidence="5">
    <location>
        <begin position="9"/>
        <end position="69"/>
    </location>
</feature>
<evidence type="ECO:0000313" key="7">
    <source>
        <dbReference type="Proteomes" id="UP001169006"/>
    </source>
</evidence>
<evidence type="ECO:0000313" key="6">
    <source>
        <dbReference type="EMBL" id="MDO1584832.1"/>
    </source>
</evidence>
<name>A0ABT8T2F0_9HYPH</name>
<dbReference type="InterPro" id="IPR041478">
    <property type="entry name" value="TetR_C_27"/>
</dbReference>
<comment type="caution">
    <text evidence="6">The sequence shown here is derived from an EMBL/GenBank/DDBJ whole genome shotgun (WGS) entry which is preliminary data.</text>
</comment>
<dbReference type="Gene3D" id="1.10.357.10">
    <property type="entry name" value="Tetracycline Repressor, domain 2"/>
    <property type="match status" value="1"/>
</dbReference>
<dbReference type="EMBL" id="JAUKWQ010000010">
    <property type="protein sequence ID" value="MDO1584832.1"/>
    <property type="molecule type" value="Genomic_DNA"/>
</dbReference>
<dbReference type="Proteomes" id="UP001169006">
    <property type="component" value="Unassembled WGS sequence"/>
</dbReference>
<evidence type="ECO:0000256" key="4">
    <source>
        <dbReference type="PROSITE-ProRule" id="PRU00335"/>
    </source>
</evidence>
<dbReference type="PANTHER" id="PTHR30055">
    <property type="entry name" value="HTH-TYPE TRANSCRIPTIONAL REGULATOR RUTR"/>
    <property type="match status" value="1"/>
</dbReference>
<keyword evidence="2 4" id="KW-0238">DNA-binding</keyword>
<dbReference type="RefSeq" id="WP_302079090.1">
    <property type="nucleotide sequence ID" value="NZ_JAUKWQ010000010.1"/>
</dbReference>
<dbReference type="InterPro" id="IPR050109">
    <property type="entry name" value="HTH-type_TetR-like_transc_reg"/>
</dbReference>
<organism evidence="6 7">
    <name type="scientific">Rhizobium oryzicola</name>
    <dbReference type="NCBI Taxonomy" id="1232668"/>
    <lineage>
        <taxon>Bacteria</taxon>
        <taxon>Pseudomonadati</taxon>
        <taxon>Pseudomonadota</taxon>
        <taxon>Alphaproteobacteria</taxon>
        <taxon>Hyphomicrobiales</taxon>
        <taxon>Rhizobiaceae</taxon>
        <taxon>Rhizobium/Agrobacterium group</taxon>
        <taxon>Rhizobium</taxon>
    </lineage>
</organism>
<dbReference type="InterPro" id="IPR036271">
    <property type="entry name" value="Tet_transcr_reg_TetR-rel_C_sf"/>
</dbReference>
<dbReference type="PANTHER" id="PTHR30055:SF151">
    <property type="entry name" value="TRANSCRIPTIONAL REGULATORY PROTEIN"/>
    <property type="match status" value="1"/>
</dbReference>